<feature type="region of interest" description="Disordered" evidence="7">
    <location>
        <begin position="1"/>
        <end position="57"/>
    </location>
</feature>
<dbReference type="SMART" id="SM00443">
    <property type="entry name" value="G_patch"/>
    <property type="match status" value="1"/>
</dbReference>
<dbReference type="Proteomes" id="UP000018050">
    <property type="component" value="Unassembled WGS sequence"/>
</dbReference>
<evidence type="ECO:0000313" key="10">
    <source>
        <dbReference type="EMBL" id="CDI76961.1"/>
    </source>
</evidence>
<protein>
    <submittedName>
        <fullName evidence="10">DNA repair enzyme, putative</fullName>
    </submittedName>
</protein>
<dbReference type="InterPro" id="IPR035979">
    <property type="entry name" value="RBD_domain_sf"/>
</dbReference>
<evidence type="ECO:0000256" key="3">
    <source>
        <dbReference type="ARBA" id="ARBA00022884"/>
    </source>
</evidence>
<dbReference type="Gene3D" id="3.30.70.330">
    <property type="match status" value="1"/>
</dbReference>
<dbReference type="OrthoDB" id="77405at2759"/>
<dbReference type="GO" id="GO:0045292">
    <property type="term" value="P:mRNA cis splicing, via spliceosome"/>
    <property type="evidence" value="ECO:0007669"/>
    <property type="project" value="UniProtKB-UniRule"/>
</dbReference>
<dbReference type="GeneID" id="25270138"/>
<feature type="region of interest" description="Disordered" evidence="7">
    <location>
        <begin position="141"/>
        <end position="213"/>
    </location>
</feature>
<evidence type="ECO:0000256" key="6">
    <source>
        <dbReference type="PIRNR" id="PIRNR031066"/>
    </source>
</evidence>
<dbReference type="PROSITE" id="PS50174">
    <property type="entry name" value="G_PATCH"/>
    <property type="match status" value="1"/>
</dbReference>
<evidence type="ECO:0000259" key="8">
    <source>
        <dbReference type="PROSITE" id="PS50102"/>
    </source>
</evidence>
<dbReference type="FunFam" id="3.30.70.330:FF:000382">
    <property type="entry name" value="G-patch domain-containing protein"/>
    <property type="match status" value="1"/>
</dbReference>
<evidence type="ECO:0000256" key="4">
    <source>
        <dbReference type="ARBA" id="ARBA00023187"/>
    </source>
</evidence>
<keyword evidence="3 6" id="KW-0694">RNA-binding</keyword>
<dbReference type="VEuPathDB" id="ToxoDB:EAH_00020680"/>
<feature type="domain" description="G-patch" evidence="9">
    <location>
        <begin position="279"/>
        <end position="325"/>
    </location>
</feature>
<feature type="compositionally biased region" description="Basic and acidic residues" evidence="7">
    <location>
        <begin position="237"/>
        <end position="249"/>
    </location>
</feature>
<dbReference type="AlphaFoldDB" id="U6G9L6"/>
<evidence type="ECO:0000256" key="1">
    <source>
        <dbReference type="ARBA" id="ARBA00004123"/>
    </source>
</evidence>
<reference evidence="10" key="2">
    <citation type="submission" date="2013-10" db="EMBL/GenBank/DDBJ databases">
        <authorList>
            <person name="Aslett M."/>
        </authorList>
    </citation>
    <scope>NUCLEOTIDE SEQUENCE [LARGE SCALE GENOMIC DNA]</scope>
    <source>
        <strain evidence="10">Houghton</strain>
    </source>
</reference>
<name>U6G9L6_EIMAC</name>
<accession>U6G9L6</accession>
<keyword evidence="4 6" id="KW-0508">mRNA splicing</keyword>
<feature type="compositionally biased region" description="Low complexity" evidence="7">
    <location>
        <begin position="164"/>
        <end position="173"/>
    </location>
</feature>
<evidence type="ECO:0000256" key="2">
    <source>
        <dbReference type="ARBA" id="ARBA00022664"/>
    </source>
</evidence>
<dbReference type="OMA" id="CEYERKE"/>
<dbReference type="InterPro" id="IPR012677">
    <property type="entry name" value="Nucleotide-bd_a/b_plait_sf"/>
</dbReference>
<feature type="compositionally biased region" description="Low complexity" evidence="7">
    <location>
        <begin position="44"/>
        <end position="57"/>
    </location>
</feature>
<feature type="compositionally biased region" description="Polar residues" evidence="7">
    <location>
        <begin position="182"/>
        <end position="193"/>
    </location>
</feature>
<evidence type="ECO:0000259" key="9">
    <source>
        <dbReference type="PROSITE" id="PS50174"/>
    </source>
</evidence>
<organism evidence="10 11">
    <name type="scientific">Eimeria acervulina</name>
    <name type="common">Coccidian parasite</name>
    <dbReference type="NCBI Taxonomy" id="5801"/>
    <lineage>
        <taxon>Eukaryota</taxon>
        <taxon>Sar</taxon>
        <taxon>Alveolata</taxon>
        <taxon>Apicomplexa</taxon>
        <taxon>Conoidasida</taxon>
        <taxon>Coccidia</taxon>
        <taxon>Eucoccidiorida</taxon>
        <taxon>Eimeriorina</taxon>
        <taxon>Eimeriidae</taxon>
        <taxon>Eimeria</taxon>
    </lineage>
</organism>
<dbReference type="Pfam" id="PF01585">
    <property type="entry name" value="G-patch"/>
    <property type="match status" value="1"/>
</dbReference>
<dbReference type="PROSITE" id="PS50102">
    <property type="entry name" value="RRM"/>
    <property type="match status" value="1"/>
</dbReference>
<keyword evidence="5" id="KW-0539">Nucleus</keyword>
<dbReference type="GO" id="GO:0003723">
    <property type="term" value="F:RNA binding"/>
    <property type="evidence" value="ECO:0007669"/>
    <property type="project" value="UniProtKB-UniRule"/>
</dbReference>
<sequence length="453" mass="47598">MLDSLYGDLPPPTKGDGSDKGVSTPAASGSLLGSLYDDPDDPAEASTTTGASSSSSSGSAAVAAAAAAAATAATADTSSSSSAMWASQRLKLLTPAVVRRQTMAKAAPKASPSLNVQAAAADAALVLERLKKLHAGVLAEEQKPDAAAGARASATAGGKGGDAAAGTADSSKGQTEPAVNAVSVTVGSNTPLDPTTWVPVGLWPQEYDPSKPNDYAAIHKEKMRQQQREELERLRQQELEKQKQDEEASRNGTGGDGGDAATSPEPQAPLLPSYIDPNKKTFAARMMEKMGWKQGEGLGANKQGITAPLVARKTAMRSGIIVQGHDVTSLGQVPRAVTFNMAPTRILLLLNMVGRGQVDADLKEETEEEAAKLGNLLQVRIFEAAGVPDDCAVRIFCEYERKEEATRALLTFNGRAFGGRTVKAKFYSEERFARDDLRPDPEQEVDQHVTVTI</sequence>
<feature type="region of interest" description="Disordered" evidence="7">
    <location>
        <begin position="237"/>
        <end position="275"/>
    </location>
</feature>
<dbReference type="InterPro" id="IPR000467">
    <property type="entry name" value="G_patch_dom"/>
</dbReference>
<dbReference type="RefSeq" id="XP_013252603.1">
    <property type="nucleotide sequence ID" value="XM_013397149.1"/>
</dbReference>
<evidence type="ECO:0000256" key="7">
    <source>
        <dbReference type="SAM" id="MobiDB-lite"/>
    </source>
</evidence>
<dbReference type="PIRSF" id="PIRSF031066">
    <property type="entry name" value="Splicing_factor_SPF45"/>
    <property type="match status" value="1"/>
</dbReference>
<keyword evidence="2 6" id="KW-0507">mRNA processing</keyword>
<dbReference type="InterPro" id="IPR003954">
    <property type="entry name" value="RRM_euk-type"/>
</dbReference>
<feature type="domain" description="RRM" evidence="8">
    <location>
        <begin position="345"/>
        <end position="429"/>
    </location>
</feature>
<dbReference type="SMART" id="SM00361">
    <property type="entry name" value="RRM_1"/>
    <property type="match status" value="1"/>
</dbReference>
<keyword evidence="11" id="KW-1185">Reference proteome</keyword>
<proteinExistence type="predicted"/>
<dbReference type="GO" id="GO:0071011">
    <property type="term" value="C:precatalytic spliceosome"/>
    <property type="evidence" value="ECO:0007669"/>
    <property type="project" value="TreeGrafter"/>
</dbReference>
<evidence type="ECO:0000313" key="11">
    <source>
        <dbReference type="Proteomes" id="UP000018050"/>
    </source>
</evidence>
<dbReference type="PANTHER" id="PTHR13288:SF8">
    <property type="entry name" value="SPLICING FACTOR 45"/>
    <property type="match status" value="1"/>
</dbReference>
<comment type="subcellular location">
    <subcellularLocation>
        <location evidence="1">Nucleus</location>
    </subcellularLocation>
</comment>
<feature type="compositionally biased region" description="Low complexity" evidence="7">
    <location>
        <begin position="146"/>
        <end position="156"/>
    </location>
</feature>
<evidence type="ECO:0000256" key="5">
    <source>
        <dbReference type="ARBA" id="ARBA00023242"/>
    </source>
</evidence>
<dbReference type="EMBL" id="HG670500">
    <property type="protein sequence ID" value="CDI76961.1"/>
    <property type="molecule type" value="Genomic_DNA"/>
</dbReference>
<dbReference type="InterPro" id="IPR040052">
    <property type="entry name" value="RBM17"/>
</dbReference>
<dbReference type="PANTHER" id="PTHR13288">
    <property type="entry name" value="SPLICING FACTOR 45 SPF45"/>
    <property type="match status" value="1"/>
</dbReference>
<dbReference type="InterPro" id="IPR000504">
    <property type="entry name" value="RRM_dom"/>
</dbReference>
<dbReference type="SUPFAM" id="SSF54928">
    <property type="entry name" value="RNA-binding domain, RBD"/>
    <property type="match status" value="1"/>
</dbReference>
<reference evidence="10" key="1">
    <citation type="submission" date="2013-10" db="EMBL/GenBank/DDBJ databases">
        <title>Genomic analysis of the causative agents of coccidiosis in chickens.</title>
        <authorList>
            <person name="Reid A.J."/>
            <person name="Blake D."/>
            <person name="Billington K."/>
            <person name="Browne H."/>
            <person name="Dunn M."/>
            <person name="Hung S."/>
            <person name="Kawahara F."/>
            <person name="Miranda-Saavedra D."/>
            <person name="Mourier T."/>
            <person name="Nagra H."/>
            <person name="Otto T.D."/>
            <person name="Rawlings N."/>
            <person name="Sanchez A."/>
            <person name="Sanders M."/>
            <person name="Subramaniam C."/>
            <person name="Tay Y."/>
            <person name="Dear P."/>
            <person name="Doerig C."/>
            <person name="Gruber A."/>
            <person name="Parkinson J."/>
            <person name="Shirley M."/>
            <person name="Wan K.L."/>
            <person name="Berriman M."/>
            <person name="Tomley F."/>
            <person name="Pain A."/>
        </authorList>
    </citation>
    <scope>NUCLEOTIDE SEQUENCE [LARGE SCALE GENOMIC DNA]</scope>
    <source>
        <strain evidence="10">Houghton</strain>
    </source>
</reference>
<gene>
    <name evidence="10" type="ORF">EAH_00020680</name>
</gene>